<evidence type="ECO:0000313" key="2">
    <source>
        <dbReference type="EMBL" id="QED37254.1"/>
    </source>
</evidence>
<dbReference type="RefSeq" id="WP_146832015.1">
    <property type="nucleotide sequence ID" value="NZ_CP042476.1"/>
</dbReference>
<accession>A0A5B8YHH4</accession>
<dbReference type="EMBL" id="CP042476">
    <property type="protein sequence ID" value="QED37254.1"/>
    <property type="molecule type" value="Genomic_DNA"/>
</dbReference>
<dbReference type="OrthoDB" id="1122768at2"/>
<dbReference type="AlphaFoldDB" id="A0A5B8YHH4"/>
<evidence type="ECO:0000256" key="1">
    <source>
        <dbReference type="SAM" id="Phobius"/>
    </source>
</evidence>
<proteinExistence type="predicted"/>
<feature type="transmembrane region" description="Helical" evidence="1">
    <location>
        <begin position="80"/>
        <end position="101"/>
    </location>
</feature>
<dbReference type="KEGG" id="anp:FK178_05800"/>
<gene>
    <name evidence="2" type="ORF">FK178_05800</name>
</gene>
<keyword evidence="3" id="KW-1185">Reference proteome</keyword>
<keyword evidence="1" id="KW-1133">Transmembrane helix</keyword>
<keyword evidence="1" id="KW-0472">Membrane</keyword>
<organism evidence="2 3">
    <name type="scientific">Antarcticibacterium arcticum</name>
    <dbReference type="NCBI Taxonomy" id="2585771"/>
    <lineage>
        <taxon>Bacteria</taxon>
        <taxon>Pseudomonadati</taxon>
        <taxon>Bacteroidota</taxon>
        <taxon>Flavobacteriia</taxon>
        <taxon>Flavobacteriales</taxon>
        <taxon>Flavobacteriaceae</taxon>
        <taxon>Antarcticibacterium</taxon>
    </lineage>
</organism>
<dbReference type="InterPro" id="IPR025250">
    <property type="entry name" value="DUF4199"/>
</dbReference>
<feature type="transmembrane region" description="Helical" evidence="1">
    <location>
        <begin position="12"/>
        <end position="33"/>
    </location>
</feature>
<protein>
    <submittedName>
        <fullName evidence="2">DUF4199 domain-containing protein</fullName>
    </submittedName>
</protein>
<feature type="transmembrane region" description="Helical" evidence="1">
    <location>
        <begin position="39"/>
        <end position="59"/>
    </location>
</feature>
<sequence length="176" mass="19262">METQKTEAKKFVLNYGVLLGILSVLMGVITYVTNAYLNPSWITGTISFLITVVVISLAIRAFKTENDGFLGLGEALKVGIGVAVIGGIIGAIWMFLLMNYIEPEYVNQLAEVQREAMMETNPNMTDAQMDAAMEFNAKFSSPYMLLAFTLIGSLFMGLIISLIAGLIMKNKNPYLG</sequence>
<dbReference type="Proteomes" id="UP000321954">
    <property type="component" value="Chromosome"/>
</dbReference>
<evidence type="ECO:0000313" key="3">
    <source>
        <dbReference type="Proteomes" id="UP000321954"/>
    </source>
</evidence>
<feature type="transmembrane region" description="Helical" evidence="1">
    <location>
        <begin position="143"/>
        <end position="167"/>
    </location>
</feature>
<dbReference type="Pfam" id="PF13858">
    <property type="entry name" value="DUF4199"/>
    <property type="match status" value="1"/>
</dbReference>
<keyword evidence="1" id="KW-0812">Transmembrane</keyword>
<reference evidence="2 3" key="1">
    <citation type="submission" date="2019-08" db="EMBL/GenBank/DDBJ databases">
        <title>Antarcticibacterium arcticum sp. nov., a bacterium isolated from marine sediment of the Canadian Beaufort Sea.</title>
        <authorList>
            <person name="Lee Y.M."/>
            <person name="Baek K."/>
            <person name="Lee D.-H."/>
            <person name="Shin S.C."/>
            <person name="Jin Y.K."/>
            <person name="Park Y."/>
        </authorList>
    </citation>
    <scope>NUCLEOTIDE SEQUENCE [LARGE SCALE GENOMIC DNA]</scope>
    <source>
        <strain evidence="2 3">PAMC 28998</strain>
    </source>
</reference>
<name>A0A5B8YHH4_9FLAO</name>